<gene>
    <name evidence="12" type="primary">ruvC</name>
    <name evidence="12" type="ORF">SCFA_4040001</name>
</gene>
<dbReference type="SUPFAM" id="SSF53098">
    <property type="entry name" value="Ribonuclease H-like"/>
    <property type="match status" value="1"/>
</dbReference>
<dbReference type="GO" id="GO:0003677">
    <property type="term" value="F:DNA binding"/>
    <property type="evidence" value="ECO:0007669"/>
    <property type="project" value="UniProtKB-KW"/>
</dbReference>
<sequence length="159" mass="17264">MGVDPGIAITGYGLVNYINNRYSIVDYGCIRTASGTPLPERLNLLYQELVKIVVKYGPEHYVVEELFFNKNTRTALVVAQARGVTILAAAGSGVPVYEYTPLQVKQAVAGSGRAGKSQVQFMVKTILALSETPAPDDVADALAVAICHAHIHSWERKFE</sequence>
<dbReference type="InterPro" id="IPR036397">
    <property type="entry name" value="RNaseH_sf"/>
</dbReference>
<evidence type="ECO:0000256" key="6">
    <source>
        <dbReference type="ARBA" id="ARBA00022763"/>
    </source>
</evidence>
<dbReference type="InterPro" id="IPR020563">
    <property type="entry name" value="X-over_junc_endoDNase_Mg_BS"/>
</dbReference>
<keyword evidence="7 12" id="KW-0378">Hydrolase</keyword>
<dbReference type="HAMAP" id="MF_00034">
    <property type="entry name" value="RuvC"/>
    <property type="match status" value="1"/>
</dbReference>
<dbReference type="AlphaFoldDB" id="A0A485M849"/>
<reference evidence="12" key="1">
    <citation type="submission" date="2019-03" db="EMBL/GenBank/DDBJ databases">
        <authorList>
            <person name="Hao L."/>
        </authorList>
    </citation>
    <scope>NUCLEOTIDE SEQUENCE</scope>
</reference>
<dbReference type="NCBIfam" id="NF000711">
    <property type="entry name" value="PRK00039.2-1"/>
    <property type="match status" value="1"/>
</dbReference>
<evidence type="ECO:0000256" key="3">
    <source>
        <dbReference type="ARBA" id="ARBA00022722"/>
    </source>
</evidence>
<dbReference type="InterPro" id="IPR002176">
    <property type="entry name" value="X-over_junc_endoDNase_RuvC"/>
</dbReference>
<protein>
    <submittedName>
        <fullName evidence="12">Component of RuvABC resolvasome, endonuclease</fullName>
        <ecNumber evidence="12">3.1.22.4</ecNumber>
    </submittedName>
</protein>
<evidence type="ECO:0000256" key="1">
    <source>
        <dbReference type="ARBA" id="ARBA00009518"/>
    </source>
</evidence>
<evidence type="ECO:0000256" key="4">
    <source>
        <dbReference type="ARBA" id="ARBA00022723"/>
    </source>
</evidence>
<dbReference type="GO" id="GO:0006281">
    <property type="term" value="P:DNA repair"/>
    <property type="evidence" value="ECO:0007669"/>
    <property type="project" value="UniProtKB-KW"/>
</dbReference>
<evidence type="ECO:0000256" key="8">
    <source>
        <dbReference type="ARBA" id="ARBA00022842"/>
    </source>
</evidence>
<accession>A0A485M849</accession>
<dbReference type="GO" id="GO:0046872">
    <property type="term" value="F:metal ion binding"/>
    <property type="evidence" value="ECO:0007669"/>
    <property type="project" value="UniProtKB-KW"/>
</dbReference>
<dbReference type="GO" id="GO:0006310">
    <property type="term" value="P:DNA recombination"/>
    <property type="evidence" value="ECO:0007669"/>
    <property type="project" value="UniProtKB-KW"/>
</dbReference>
<keyword evidence="5 12" id="KW-0255">Endonuclease</keyword>
<dbReference type="PROSITE" id="PS01321">
    <property type="entry name" value="RUVC"/>
    <property type="match status" value="1"/>
</dbReference>
<keyword evidence="6" id="KW-0227">DNA damage</keyword>
<evidence type="ECO:0000256" key="7">
    <source>
        <dbReference type="ARBA" id="ARBA00022801"/>
    </source>
</evidence>
<dbReference type="CDD" id="cd16962">
    <property type="entry name" value="RuvC"/>
    <property type="match status" value="1"/>
</dbReference>
<keyword evidence="11" id="KW-0234">DNA repair</keyword>
<keyword evidence="4" id="KW-0479">Metal-binding</keyword>
<dbReference type="EMBL" id="CAADRN010000340">
    <property type="protein sequence ID" value="VFU18286.1"/>
    <property type="molecule type" value="Genomic_DNA"/>
</dbReference>
<evidence type="ECO:0000256" key="10">
    <source>
        <dbReference type="ARBA" id="ARBA00023172"/>
    </source>
</evidence>
<evidence type="ECO:0000256" key="9">
    <source>
        <dbReference type="ARBA" id="ARBA00023125"/>
    </source>
</evidence>
<dbReference type="EC" id="3.1.22.4" evidence="12"/>
<dbReference type="Gene3D" id="3.30.420.10">
    <property type="entry name" value="Ribonuclease H-like superfamily/Ribonuclease H"/>
    <property type="match status" value="1"/>
</dbReference>
<evidence type="ECO:0000256" key="11">
    <source>
        <dbReference type="ARBA" id="ARBA00023204"/>
    </source>
</evidence>
<evidence type="ECO:0000313" key="12">
    <source>
        <dbReference type="EMBL" id="VFU18286.1"/>
    </source>
</evidence>
<dbReference type="NCBIfam" id="TIGR00228">
    <property type="entry name" value="ruvC"/>
    <property type="match status" value="1"/>
</dbReference>
<organism evidence="12">
    <name type="scientific">anaerobic digester metagenome</name>
    <dbReference type="NCBI Taxonomy" id="1263854"/>
    <lineage>
        <taxon>unclassified sequences</taxon>
        <taxon>metagenomes</taxon>
        <taxon>ecological metagenomes</taxon>
    </lineage>
</organism>
<dbReference type="PANTHER" id="PTHR30194">
    <property type="entry name" value="CROSSOVER JUNCTION ENDODEOXYRIBONUCLEASE RUVC"/>
    <property type="match status" value="1"/>
</dbReference>
<name>A0A485M849_9ZZZZ</name>
<dbReference type="PANTHER" id="PTHR30194:SF3">
    <property type="entry name" value="CROSSOVER JUNCTION ENDODEOXYRIBONUCLEASE RUVC"/>
    <property type="match status" value="1"/>
</dbReference>
<dbReference type="GO" id="GO:0008821">
    <property type="term" value="F:crossover junction DNA endonuclease activity"/>
    <property type="evidence" value="ECO:0007669"/>
    <property type="project" value="InterPro"/>
</dbReference>
<dbReference type="FunFam" id="3.30.420.10:FF:000002">
    <property type="entry name" value="Crossover junction endodeoxyribonuclease RuvC"/>
    <property type="match status" value="1"/>
</dbReference>
<evidence type="ECO:0000256" key="2">
    <source>
        <dbReference type="ARBA" id="ARBA00022490"/>
    </source>
</evidence>
<keyword evidence="9" id="KW-0238">DNA-binding</keyword>
<keyword evidence="10" id="KW-0233">DNA recombination</keyword>
<comment type="similarity">
    <text evidence="1">Belongs to the RuvC family.</text>
</comment>
<dbReference type="Pfam" id="PF02075">
    <property type="entry name" value="RuvC"/>
    <property type="match status" value="1"/>
</dbReference>
<dbReference type="InterPro" id="IPR012337">
    <property type="entry name" value="RNaseH-like_sf"/>
</dbReference>
<proteinExistence type="inferred from homology"/>
<dbReference type="PRINTS" id="PR00696">
    <property type="entry name" value="RSOLVASERUVC"/>
</dbReference>
<keyword evidence="3" id="KW-0540">Nuclease</keyword>
<keyword evidence="2" id="KW-0963">Cytoplasm</keyword>
<keyword evidence="8" id="KW-0460">Magnesium</keyword>
<evidence type="ECO:0000256" key="5">
    <source>
        <dbReference type="ARBA" id="ARBA00022759"/>
    </source>
</evidence>